<dbReference type="CDD" id="cd00093">
    <property type="entry name" value="HTH_XRE"/>
    <property type="match status" value="1"/>
</dbReference>
<dbReference type="GO" id="GO:0003677">
    <property type="term" value="F:DNA binding"/>
    <property type="evidence" value="ECO:0007669"/>
    <property type="project" value="InterPro"/>
</dbReference>
<dbReference type="Pfam" id="PF13560">
    <property type="entry name" value="HTH_31"/>
    <property type="match status" value="1"/>
</dbReference>
<dbReference type="Proteomes" id="UP000189627">
    <property type="component" value="Chromosome 2"/>
</dbReference>
<dbReference type="OrthoDB" id="9182103at2"/>
<protein>
    <submittedName>
        <fullName evidence="2">XRE family transcriptional regulator</fullName>
    </submittedName>
</protein>
<name>A0A1U9V252_CUPNE</name>
<evidence type="ECO:0000259" key="1">
    <source>
        <dbReference type="PROSITE" id="PS50943"/>
    </source>
</evidence>
<dbReference type="EMBL" id="CP017758">
    <property type="protein sequence ID" value="AQV99046.1"/>
    <property type="molecule type" value="Genomic_DNA"/>
</dbReference>
<organism evidence="2 3">
    <name type="scientific">Cupriavidus necator</name>
    <name type="common">Alcaligenes eutrophus</name>
    <name type="synonym">Ralstonia eutropha</name>
    <dbReference type="NCBI Taxonomy" id="106590"/>
    <lineage>
        <taxon>Bacteria</taxon>
        <taxon>Pseudomonadati</taxon>
        <taxon>Pseudomonadota</taxon>
        <taxon>Betaproteobacteria</taxon>
        <taxon>Burkholderiales</taxon>
        <taxon>Burkholderiaceae</taxon>
        <taxon>Cupriavidus</taxon>
    </lineage>
</organism>
<accession>A0A1U9V252</accession>
<dbReference type="KEGG" id="cuh:BJN34_34785"/>
<dbReference type="InterPro" id="IPR001387">
    <property type="entry name" value="Cro/C1-type_HTH"/>
</dbReference>
<dbReference type="SUPFAM" id="SSF47413">
    <property type="entry name" value="lambda repressor-like DNA-binding domains"/>
    <property type="match status" value="1"/>
</dbReference>
<evidence type="ECO:0000313" key="2">
    <source>
        <dbReference type="EMBL" id="AQV99046.1"/>
    </source>
</evidence>
<evidence type="ECO:0000313" key="3">
    <source>
        <dbReference type="Proteomes" id="UP000189627"/>
    </source>
</evidence>
<gene>
    <name evidence="2" type="ORF">BJN34_34785</name>
</gene>
<dbReference type="InterPro" id="IPR010982">
    <property type="entry name" value="Lambda_DNA-bd_dom_sf"/>
</dbReference>
<reference evidence="3" key="1">
    <citation type="submission" date="2017-02" db="EMBL/GenBank/DDBJ databases">
        <title>Complete genome sequence of Cupriavidus necator strain NH9, a 3-chlorobenzoate degrader.</title>
        <authorList>
            <person name="Moriuchi R."/>
            <person name="Dohra H."/>
            <person name="Ogawa N."/>
        </authorList>
    </citation>
    <scope>NUCLEOTIDE SEQUENCE [LARGE SCALE GENOMIC DNA]</scope>
    <source>
        <strain evidence="3">NH9</strain>
    </source>
</reference>
<dbReference type="AlphaFoldDB" id="A0A1U9V252"/>
<proteinExistence type="predicted"/>
<feature type="domain" description="HTH cro/C1-type" evidence="1">
    <location>
        <begin position="36"/>
        <end position="86"/>
    </location>
</feature>
<dbReference type="PROSITE" id="PS50943">
    <property type="entry name" value="HTH_CROC1"/>
    <property type="match status" value="1"/>
</dbReference>
<dbReference type="Gene3D" id="1.10.260.40">
    <property type="entry name" value="lambda repressor-like DNA-binding domains"/>
    <property type="match status" value="1"/>
</dbReference>
<sequence length="125" mass="13737">MEHSNADKRSYMSVKSDGAVMPTPVARALVKLGHDLSLARRRRKLTQESMAERIQTSVATLRRLEKGDPRIPIGTIAQAFFVLGDLNKISGMLDTAADDIGLSLMNEQLPQRVRGKNRKPPSGAL</sequence>